<organism evidence="1 2">
    <name type="scientific">Candida boidinii</name>
    <name type="common">Yeast</name>
    <dbReference type="NCBI Taxonomy" id="5477"/>
    <lineage>
        <taxon>Eukaryota</taxon>
        <taxon>Fungi</taxon>
        <taxon>Dikarya</taxon>
        <taxon>Ascomycota</taxon>
        <taxon>Saccharomycotina</taxon>
        <taxon>Pichiomycetes</taxon>
        <taxon>Pichiales</taxon>
        <taxon>Pichiaceae</taxon>
        <taxon>Ogataea</taxon>
        <taxon>Ogataea/Candida clade</taxon>
    </lineage>
</organism>
<evidence type="ECO:0000313" key="1">
    <source>
        <dbReference type="EMBL" id="GME97102.1"/>
    </source>
</evidence>
<dbReference type="Proteomes" id="UP001165101">
    <property type="component" value="Unassembled WGS sequence"/>
</dbReference>
<reference evidence="1" key="1">
    <citation type="submission" date="2023-04" db="EMBL/GenBank/DDBJ databases">
        <title>Candida boidinii NBRC 1967.</title>
        <authorList>
            <person name="Ichikawa N."/>
            <person name="Sato H."/>
            <person name="Tonouchi N."/>
        </authorList>
    </citation>
    <scope>NUCLEOTIDE SEQUENCE</scope>
    <source>
        <strain evidence="1">NBRC 1967</strain>
    </source>
</reference>
<dbReference type="EMBL" id="BSXV01002926">
    <property type="protein sequence ID" value="GME97102.1"/>
    <property type="molecule type" value="Genomic_DNA"/>
</dbReference>
<sequence>MMESVQQPFNILLKNPETSNGNYAYILNIKKNIDEDDEIEEAEEEEDDVEDDEDEDESFEFDDEDNEQEINNIEYDGNKRIKINKDSLEQSWVNLHNDINTSDNILLKRKLKTNEISKKNIKKFLLRKEKIKSKEKSDINNKIKINNIHNKDTYNKILNTNYNSLESSIISYNSSDNISSPSPKNFNINLTTNSTNNNNNNNNFDLELDQNNIPEKYLLDEVNNFLKNHSDQLKNEKKFISISSTTCSSSDFLEERFIQENSIQNNNNNPNDIINKDNTDNNNSNNKNKNDDDLNGVLFQIGCISVIIAGISLSVGLIIGTRHRLL</sequence>
<gene>
    <name evidence="1" type="ORF">Cboi01_000449800</name>
</gene>
<protein>
    <submittedName>
        <fullName evidence="1">Unnamed protein product</fullName>
    </submittedName>
</protein>
<evidence type="ECO:0000313" key="2">
    <source>
        <dbReference type="Proteomes" id="UP001165101"/>
    </source>
</evidence>
<name>A0ACB5TXT0_CANBO</name>
<accession>A0ACB5TXT0</accession>
<comment type="caution">
    <text evidence="1">The sequence shown here is derived from an EMBL/GenBank/DDBJ whole genome shotgun (WGS) entry which is preliminary data.</text>
</comment>
<proteinExistence type="predicted"/>
<keyword evidence="2" id="KW-1185">Reference proteome</keyword>